<evidence type="ECO:0008006" key="5">
    <source>
        <dbReference type="Google" id="ProtNLM"/>
    </source>
</evidence>
<dbReference type="InterPro" id="IPR040401">
    <property type="entry name" value="CCDC162"/>
</dbReference>
<feature type="region of interest" description="Disordered" evidence="2">
    <location>
        <begin position="2196"/>
        <end position="2299"/>
    </location>
</feature>
<dbReference type="GeneID" id="42002088"/>
<evidence type="ECO:0000313" key="4">
    <source>
        <dbReference type="Proteomes" id="UP000319731"/>
    </source>
</evidence>
<feature type="region of interest" description="Disordered" evidence="2">
    <location>
        <begin position="503"/>
        <end position="532"/>
    </location>
</feature>
<feature type="region of interest" description="Disordered" evidence="2">
    <location>
        <begin position="2104"/>
        <end position="2144"/>
    </location>
</feature>
<feature type="compositionally biased region" description="Polar residues" evidence="2">
    <location>
        <begin position="2264"/>
        <end position="2276"/>
    </location>
</feature>
<feature type="compositionally biased region" description="Polar residues" evidence="2">
    <location>
        <begin position="2289"/>
        <end position="2299"/>
    </location>
</feature>
<comment type="caution">
    <text evidence="3">The sequence shown here is derived from an EMBL/GenBank/DDBJ whole genome shotgun (WGS) entry which is preliminary data.</text>
</comment>
<feature type="compositionally biased region" description="Polar residues" evidence="2">
    <location>
        <begin position="2228"/>
        <end position="2238"/>
    </location>
</feature>
<feature type="compositionally biased region" description="Low complexity" evidence="2">
    <location>
        <begin position="2248"/>
        <end position="2263"/>
    </location>
</feature>
<feature type="region of interest" description="Disordered" evidence="2">
    <location>
        <begin position="191"/>
        <end position="247"/>
    </location>
</feature>
<evidence type="ECO:0000256" key="2">
    <source>
        <dbReference type="SAM" id="MobiDB-lite"/>
    </source>
</evidence>
<dbReference type="Proteomes" id="UP000319731">
    <property type="component" value="Unassembled WGS sequence"/>
</dbReference>
<protein>
    <recommendedName>
        <fullName evidence="5">DUF4549 domain-containing protein</fullName>
    </recommendedName>
</protein>
<reference evidence="3 4" key="1">
    <citation type="journal article" date="2019" name="Sci. Rep.">
        <title>Comparative genomics of chytrid fungi reveal insights into the obligate biotrophic and pathogenic lifestyle of Synchytrium endobioticum.</title>
        <authorList>
            <person name="van de Vossenberg B.T.L.H."/>
            <person name="Warris S."/>
            <person name="Nguyen H.D.T."/>
            <person name="van Gent-Pelzer M.P.E."/>
            <person name="Joly D.L."/>
            <person name="van de Geest H.C."/>
            <person name="Bonants P.J.M."/>
            <person name="Smith D.S."/>
            <person name="Levesque C.A."/>
            <person name="van der Lee T.A.J."/>
        </authorList>
    </citation>
    <scope>NUCLEOTIDE SEQUENCE [LARGE SCALE GENOMIC DNA]</scope>
    <source>
        <strain evidence="3 4">JEL517</strain>
    </source>
</reference>
<dbReference type="PANTHER" id="PTHR33331:SF13">
    <property type="entry name" value="COILED-COIL DOMAIN CONTAINING 162"/>
    <property type="match status" value="1"/>
</dbReference>
<accession>A0A507C7M9</accession>
<evidence type="ECO:0000256" key="1">
    <source>
        <dbReference type="SAM" id="Coils"/>
    </source>
</evidence>
<organism evidence="3 4">
    <name type="scientific">Synchytrium microbalum</name>
    <dbReference type="NCBI Taxonomy" id="1806994"/>
    <lineage>
        <taxon>Eukaryota</taxon>
        <taxon>Fungi</taxon>
        <taxon>Fungi incertae sedis</taxon>
        <taxon>Chytridiomycota</taxon>
        <taxon>Chytridiomycota incertae sedis</taxon>
        <taxon>Chytridiomycetes</taxon>
        <taxon>Synchytriales</taxon>
        <taxon>Synchytriaceae</taxon>
        <taxon>Synchytrium</taxon>
    </lineage>
</organism>
<dbReference type="EMBL" id="QEAO01000003">
    <property type="protein sequence ID" value="TPX37057.1"/>
    <property type="molecule type" value="Genomic_DNA"/>
</dbReference>
<dbReference type="PANTHER" id="PTHR33331">
    <property type="entry name" value="COILED-COIL DOMAIN-CONTAINING PROTEIN 162"/>
    <property type="match status" value="1"/>
</dbReference>
<keyword evidence="1" id="KW-0175">Coiled coil</keyword>
<gene>
    <name evidence="3" type="ORF">SmJEL517_g00863</name>
</gene>
<feature type="coiled-coil region" evidence="1">
    <location>
        <begin position="1955"/>
        <end position="2036"/>
    </location>
</feature>
<dbReference type="OrthoDB" id="76966at2759"/>
<keyword evidence="4" id="KW-1185">Reference proteome</keyword>
<feature type="coiled-coil region" evidence="1">
    <location>
        <begin position="1817"/>
        <end position="1844"/>
    </location>
</feature>
<feature type="region of interest" description="Disordered" evidence="2">
    <location>
        <begin position="2058"/>
        <end position="2082"/>
    </location>
</feature>
<feature type="compositionally biased region" description="Basic and acidic residues" evidence="2">
    <location>
        <begin position="191"/>
        <end position="226"/>
    </location>
</feature>
<proteinExistence type="predicted"/>
<sequence length="2299" mass="263746">MTTQVELNAFEADIPSELKEFPPRSTLATLDRNLDQLLTEVKLLNESRQKDFANTEGRRDRLGISPTAGNFEQFRQLRQERLDSIQKIEQPLRIKSSSRTISKELERYWKVEHELSPSKILDVLESFYKNKAAHVLEENSLLVSRWARFCRNAHDINKFHNIFSRYQAYLQNEYTDSLDRYDRISKLTDAKAKANSKDERPNNIEQMIADRKNKTQKESKAADDGNAKIPAESDTLPKRTRTDPYALSNDSGVEVSDLVVYLRWIITQWSGSKDLEKFVRRMKVAVHSERVPIFQFYQIILESEPGELLEDCPESLEGVNCYVQQLPLKNSKIEDFITEFDSHISHFKIETSISQEDGRPLYYEVESRFHARFQEQVHDMVLPPYDGDGVLLSEDGKVRRDSAKPIIDTSNHTRQSRPTSGATLPNATRLRQMDWSDYVTVHPKYDEWLEDQMSFLKTHKEIDYELRYTYELVASQDIDFAAPHLRDSAKKLFELAAAANPNAIHSRPNKGSSGGPMFMRQGQTHNAESDEPRLSKPFDLGILIPDARAEKTNDLWVLDEKKKQFGVLLARNDEIRQIEQEMSGLHGAKVTSRAIDPTIATIFAEHEIHAFVLLRYLKLREVRSTLLRQMNFFRSVEKRVSVDSFRTKHRNRFDPNEGSQAPLDATILMQAASTGRMWRQQELFDLPDQHHPHADTSNTYSHHTPSEDLRTFVNGRIHTRDYNGVPFIYDSAVADLEKLEHELIKIGTLCINGGVGGHEAVDSTYMDEMRSRASERRSDVNDETFLNPGCDRAQVLLELYEHEVKFQNAKIELTNCLLEAKYFSRDYSLHTKALDLQASLISQMVAHGIHSHRSWVIRHFTKIDKSFMTDDPDFNFVPNATSMNLNKYIDSPFSSGLPHKPAPERQRVTMHHGALSVYMTEVVPMLEKIVDVLDQAKLCSVETRRAIKSHAGEALVPVHVVDCANWAVFMALWEEQVEAEIPLPGKPGVGLDSEVWTENPLLGDIVITEMYNPYHYTSSDNARALGINLGPMSAFSDPAYQETARSYAHLLTRLLLIKNRLNLSWTETEYWRRALDLQYVQMGVNRRAYGARLAPLPLDGNPLPPDVISTEEDEIEDYQEESFYESYTDLVSASSDLQNFGLAMAEIDRLFDDFNFSTFEALQFNLRWQVVRAMTHSLRVQMLEKNYLMGAVELHSLLLAEIHKNALTSSFEPGLLDSSQRLDVEVDYRLLATSIVPKKRKLRRAMLLAYTERLELYGGDEKDEDAKKMFVDQMKDELIHWYCNNLAEVVVEWSERSEFAKLMLEVKRISVEKTYGKLLFRSSKILNHLDYFATLEKGTTEDNDNNLGVSIQDVVAENGTEKIAKLWYIPHITEIILGLVPTDKGGRAADVSRRAFRNSLLYRRSLIMYTLVLEILTMFSRVAVLLQENRKFVSSVKTIREADYVVQAMNSIKKDLSYQGQQADYERVERYLLLRWGLLRLRLKLSLTMSLYALKMNLMKPSYGIVESAWYQSGEKIAGKPRKDIYQRLSRFANSQCSVVSTPLAGKYWLSYLDDQAKRVCDAKIVEIEECLEEHTQSTTLTFGENADELIKVQGDYLVSTLKLYAFRNEYLRMILDGRELETEIQLQEFFRLYKIRILVDSVRLYHRQGSRGGGSTSSLLRTSIISSAQEGGYNRLVQSNFEKCQSVVLQAELLREYTVNLHKHGKSIHTLLSDERTGRLFRHYTVSDSIPDNNVPHMAMRFTEESYAAKQVMLTQLVADLYKASVEGAKDTKNDNSNFTCTKAALSHSILKFSTHLGRWQEKRRGEHENFLGTLYGRLLEMIRNAEKVIENQQQEKQEILDEFAKGVKLAAADLFAAHLATHSATTVELNDLRKARRLDERKLRNRIVDEYDDLMSELVMEINLLRQRFAEYRVGTVQEVMDIMSETKKEELGALVTSKTDLPMSMRKSADIAIQHEEALSELREDNHELKMTILKFRSMNTIKEQAIRSAYEKRIRKLTDENKKAEEKLWDSFREAEAREKSLRRQLAKTQRGLTDTETVVAELTVKLKEEKELRVAEKQRDRPGPESRAPKKTEHKEDVERLLKDLAEKSKLIEQLVSERQAHLQEPEDIDNSKVVSRPASTRYPSSQQPRSKSPRRSVYFQDRVGKLEEENADLRMQLFKLQDSLSPPADRPLQTAIIVSQEVDTAVAAEPTANRKVVFQEDPASPSDRELFSAGGVRYPYYEQQSNSTTSPPRRTAERESVSRPSRSRPSTTRASSSADALSITNSTKPTSAKPGTGGGIRSLVNTPLKSPKK</sequence>
<dbReference type="RefSeq" id="XP_031027127.1">
    <property type="nucleotide sequence ID" value="XM_031166791.1"/>
</dbReference>
<evidence type="ECO:0000313" key="3">
    <source>
        <dbReference type="EMBL" id="TPX37057.1"/>
    </source>
</evidence>
<name>A0A507C7M9_9FUNG</name>